<dbReference type="PANTHER" id="PTHR33365">
    <property type="entry name" value="YALI0B05434P"/>
    <property type="match status" value="1"/>
</dbReference>
<evidence type="ECO:0000313" key="5">
    <source>
        <dbReference type="EMBL" id="CAJ2510798.1"/>
    </source>
</evidence>
<keyword evidence="6" id="KW-1185">Reference proteome</keyword>
<keyword evidence="4" id="KW-0812">Transmembrane</keyword>
<comment type="caution">
    <text evidence="5">The sequence shown here is derived from an EMBL/GenBank/DDBJ whole genome shotgun (WGS) entry which is preliminary data.</text>
</comment>
<dbReference type="EMBL" id="CAUWAG010000018">
    <property type="protein sequence ID" value="CAJ2510798.1"/>
    <property type="molecule type" value="Genomic_DNA"/>
</dbReference>
<gene>
    <name evidence="5" type="ORF">KHLLAP_LOCUS11266</name>
</gene>
<dbReference type="Pfam" id="PF11807">
    <property type="entry name" value="UstYa"/>
    <property type="match status" value="1"/>
</dbReference>
<accession>A0AAI8VUR6</accession>
<dbReference type="AlphaFoldDB" id="A0AAI8VUR6"/>
<keyword evidence="4" id="KW-1133">Transmembrane helix</keyword>
<feature type="transmembrane region" description="Helical" evidence="4">
    <location>
        <begin position="40"/>
        <end position="62"/>
    </location>
</feature>
<proteinExistence type="inferred from homology"/>
<evidence type="ECO:0000256" key="2">
    <source>
        <dbReference type="ARBA" id="ARBA00035112"/>
    </source>
</evidence>
<protein>
    <submittedName>
        <fullName evidence="5">Uu.00g064230.m01.CDS01</fullName>
    </submittedName>
</protein>
<sequence length="284" mass="32284">MAASESKYSLVGDSESRDSDSESGTFLPRSSYQTGPRRRVWPWILHVISFLISASLFVAAAANYHRSLGPAGFDEPGYTQEYSKAVESVGLRHSWQYYGEFAQPSPWRGQPNADVDAAWENITHAGVFSITREQMERLNKLHNTSVMLPPESGGGYMASLEATHQMHCVDMLRKFSYREYYADKSAPFSDPDKLRTHMDHCIEMLRQVIMCSADLHIITYDWVAHVDTPWPDFSVSRQCRNYDSIMDWIHQRTAMTSAPKGLIIRPEGAAVKHVEPVEYVHEGF</sequence>
<evidence type="ECO:0000256" key="3">
    <source>
        <dbReference type="SAM" id="MobiDB-lite"/>
    </source>
</evidence>
<keyword evidence="4" id="KW-0472">Membrane</keyword>
<evidence type="ECO:0000313" key="6">
    <source>
        <dbReference type="Proteomes" id="UP001295740"/>
    </source>
</evidence>
<dbReference type="GO" id="GO:0043386">
    <property type="term" value="P:mycotoxin biosynthetic process"/>
    <property type="evidence" value="ECO:0007669"/>
    <property type="project" value="InterPro"/>
</dbReference>
<comment type="similarity">
    <text evidence="2">Belongs to the ustYa family.</text>
</comment>
<name>A0AAI8VUR6_9PEZI</name>
<evidence type="ECO:0000256" key="1">
    <source>
        <dbReference type="ARBA" id="ARBA00004685"/>
    </source>
</evidence>
<comment type="pathway">
    <text evidence="1">Mycotoxin biosynthesis.</text>
</comment>
<organism evidence="5 6">
    <name type="scientific">Anthostomella pinea</name>
    <dbReference type="NCBI Taxonomy" id="933095"/>
    <lineage>
        <taxon>Eukaryota</taxon>
        <taxon>Fungi</taxon>
        <taxon>Dikarya</taxon>
        <taxon>Ascomycota</taxon>
        <taxon>Pezizomycotina</taxon>
        <taxon>Sordariomycetes</taxon>
        <taxon>Xylariomycetidae</taxon>
        <taxon>Xylariales</taxon>
        <taxon>Xylariaceae</taxon>
        <taxon>Anthostomella</taxon>
    </lineage>
</organism>
<dbReference type="Proteomes" id="UP001295740">
    <property type="component" value="Unassembled WGS sequence"/>
</dbReference>
<dbReference type="InterPro" id="IPR021765">
    <property type="entry name" value="UstYa-like"/>
</dbReference>
<evidence type="ECO:0000256" key="4">
    <source>
        <dbReference type="SAM" id="Phobius"/>
    </source>
</evidence>
<reference evidence="5" key="1">
    <citation type="submission" date="2023-10" db="EMBL/GenBank/DDBJ databases">
        <authorList>
            <person name="Hackl T."/>
        </authorList>
    </citation>
    <scope>NUCLEOTIDE SEQUENCE</scope>
</reference>
<dbReference type="PANTHER" id="PTHR33365:SF4">
    <property type="entry name" value="CYCLOCHLOROTINE BIOSYNTHESIS PROTEIN O"/>
    <property type="match status" value="1"/>
</dbReference>
<feature type="region of interest" description="Disordered" evidence="3">
    <location>
        <begin position="1"/>
        <end position="34"/>
    </location>
</feature>